<comment type="caution">
    <text evidence="1">The sequence shown here is derived from an EMBL/GenBank/DDBJ whole genome shotgun (WGS) entry which is preliminary data.</text>
</comment>
<keyword evidence="2" id="KW-1185">Reference proteome</keyword>
<proteinExistence type="predicted"/>
<organism evidence="1 2">
    <name type="scientific">Pistacia integerrima</name>
    <dbReference type="NCBI Taxonomy" id="434235"/>
    <lineage>
        <taxon>Eukaryota</taxon>
        <taxon>Viridiplantae</taxon>
        <taxon>Streptophyta</taxon>
        <taxon>Embryophyta</taxon>
        <taxon>Tracheophyta</taxon>
        <taxon>Spermatophyta</taxon>
        <taxon>Magnoliopsida</taxon>
        <taxon>eudicotyledons</taxon>
        <taxon>Gunneridae</taxon>
        <taxon>Pentapetalae</taxon>
        <taxon>rosids</taxon>
        <taxon>malvids</taxon>
        <taxon>Sapindales</taxon>
        <taxon>Anacardiaceae</taxon>
        <taxon>Pistacia</taxon>
    </lineage>
</organism>
<evidence type="ECO:0000313" key="2">
    <source>
        <dbReference type="Proteomes" id="UP001163603"/>
    </source>
</evidence>
<dbReference type="Proteomes" id="UP001163603">
    <property type="component" value="Chromosome 3"/>
</dbReference>
<sequence length="148" mass="17184">MGERRFACWHEQFVVVENVRKVMDSAKDDFDWRPYSFAHCLRVSKLVGFECIEQYPPHRVAMQFGMDQDLPPCVARINETPSIAWNYYSKPICYDLYIPCQLNEGDVTSQYSEWWKQSISCLQGASESSFTGTKKIMEMAKGKKEADT</sequence>
<reference evidence="2" key="1">
    <citation type="journal article" date="2023" name="G3 (Bethesda)">
        <title>Genome assembly and association tests identify interacting loci associated with vigor, precocity, and sex in interspecific pistachio rootstocks.</title>
        <authorList>
            <person name="Palmer W."/>
            <person name="Jacygrad E."/>
            <person name="Sagayaradj S."/>
            <person name="Cavanaugh K."/>
            <person name="Han R."/>
            <person name="Bertier L."/>
            <person name="Beede B."/>
            <person name="Kafkas S."/>
            <person name="Golino D."/>
            <person name="Preece J."/>
            <person name="Michelmore R."/>
        </authorList>
    </citation>
    <scope>NUCLEOTIDE SEQUENCE [LARGE SCALE GENOMIC DNA]</scope>
</reference>
<protein>
    <submittedName>
        <fullName evidence="1">Uncharacterized protein</fullName>
    </submittedName>
</protein>
<dbReference type="EMBL" id="CM047738">
    <property type="protein sequence ID" value="KAJ0046039.1"/>
    <property type="molecule type" value="Genomic_DNA"/>
</dbReference>
<accession>A0ACC0Z6T0</accession>
<name>A0ACC0Z6T0_9ROSI</name>
<evidence type="ECO:0000313" key="1">
    <source>
        <dbReference type="EMBL" id="KAJ0046039.1"/>
    </source>
</evidence>
<gene>
    <name evidence="1" type="ORF">Pint_04180</name>
</gene>